<proteinExistence type="predicted"/>
<protein>
    <submittedName>
        <fullName evidence="1">Uncharacterized protein</fullName>
    </submittedName>
</protein>
<name>A0A381YAZ9_9ZZZZ</name>
<evidence type="ECO:0000313" key="1">
    <source>
        <dbReference type="EMBL" id="SVA74175.1"/>
    </source>
</evidence>
<sequence length="86" mass="9630">MLRLCCWWFQVVAGVQTRWNWKPCEKEVATLKTQTTTVAPTTTVVVHGNDLSGENLEGVDLTWAEVNQYAHWPKGFDPEAAGVIKA</sequence>
<reference evidence="1" key="1">
    <citation type="submission" date="2018-05" db="EMBL/GenBank/DDBJ databases">
        <authorList>
            <person name="Lanie J.A."/>
            <person name="Ng W.-L."/>
            <person name="Kazmierczak K.M."/>
            <person name="Andrzejewski T.M."/>
            <person name="Davidsen T.M."/>
            <person name="Wayne K.J."/>
            <person name="Tettelin H."/>
            <person name="Glass J.I."/>
            <person name="Rusch D."/>
            <person name="Podicherti R."/>
            <person name="Tsui H.-C.T."/>
            <person name="Winkler M.E."/>
        </authorList>
    </citation>
    <scope>NUCLEOTIDE SEQUENCE</scope>
</reference>
<dbReference type="AlphaFoldDB" id="A0A381YAZ9"/>
<organism evidence="1">
    <name type="scientific">marine metagenome</name>
    <dbReference type="NCBI Taxonomy" id="408172"/>
    <lineage>
        <taxon>unclassified sequences</taxon>
        <taxon>metagenomes</taxon>
        <taxon>ecological metagenomes</taxon>
    </lineage>
</organism>
<gene>
    <name evidence="1" type="ORF">METZ01_LOCUS127029</name>
</gene>
<accession>A0A381YAZ9</accession>
<dbReference type="EMBL" id="UINC01017795">
    <property type="protein sequence ID" value="SVA74175.1"/>
    <property type="molecule type" value="Genomic_DNA"/>
</dbReference>